<accession>A0A177ES40</accession>
<dbReference type="GeneID" id="34606157"/>
<evidence type="ECO:0000313" key="4">
    <source>
        <dbReference type="Proteomes" id="UP000077002"/>
    </source>
</evidence>
<dbReference type="PANTHER" id="PTHR38788:SF3">
    <property type="entry name" value="CLR5 DOMAIN-CONTAINING PROTEIN"/>
    <property type="match status" value="1"/>
</dbReference>
<feature type="region of interest" description="Disordered" evidence="1">
    <location>
        <begin position="150"/>
        <end position="194"/>
    </location>
</feature>
<comment type="caution">
    <text evidence="3">The sequence shown here is derived from an EMBL/GenBank/DDBJ whole genome shotgun (WGS) entry which is preliminary data.</text>
</comment>
<evidence type="ECO:0000313" key="3">
    <source>
        <dbReference type="EMBL" id="OAG34797.1"/>
    </source>
</evidence>
<proteinExistence type="predicted"/>
<dbReference type="AlphaFoldDB" id="A0A177ES40"/>
<dbReference type="EMBL" id="LVKK01000141">
    <property type="protein sequence ID" value="OAG34797.1"/>
    <property type="molecule type" value="Genomic_DNA"/>
</dbReference>
<keyword evidence="4" id="KW-1185">Reference proteome</keyword>
<protein>
    <recommendedName>
        <fullName evidence="2">Clr5 domain-containing protein</fullName>
    </recommendedName>
</protein>
<name>A0A177ES40_9EURO</name>
<dbReference type="Proteomes" id="UP000077002">
    <property type="component" value="Unassembled WGS sequence"/>
</dbReference>
<dbReference type="RefSeq" id="XP_022506749.1">
    <property type="nucleotide sequence ID" value="XM_022660955.1"/>
</dbReference>
<gene>
    <name evidence="3" type="ORF">AYO21_11053</name>
</gene>
<feature type="compositionally biased region" description="Basic residues" evidence="1">
    <location>
        <begin position="157"/>
        <end position="168"/>
    </location>
</feature>
<dbReference type="OrthoDB" id="5308957at2759"/>
<dbReference type="PANTHER" id="PTHR38788">
    <property type="entry name" value="CLR5 DOMAIN-CONTAINING PROTEIN"/>
    <property type="match status" value="1"/>
</dbReference>
<dbReference type="Pfam" id="PF14420">
    <property type="entry name" value="Clr5"/>
    <property type="match status" value="1"/>
</dbReference>
<evidence type="ECO:0000256" key="1">
    <source>
        <dbReference type="SAM" id="MobiDB-lite"/>
    </source>
</evidence>
<sequence length="194" mass="22532">MSELQKRVATSSKRLRLPITLVIWPRKSYKTDEQTRCLVFELGTSALKKETSRLVSLPRKEVSQSPVRAVVMVRSNHSRPIPTQIWEKHKFTIYALYARLPLDQVMAEMQQKHDFAATAQQYKRQLGKWGLRKNVLTELDVIDDESIARGGKDSQRQIRRFQKRKQLKTQKPANPKPATPRTTRSSSAQKRRPL</sequence>
<evidence type="ECO:0000259" key="2">
    <source>
        <dbReference type="Pfam" id="PF14420"/>
    </source>
</evidence>
<organism evidence="3 4">
    <name type="scientific">Fonsecaea monophora</name>
    <dbReference type="NCBI Taxonomy" id="254056"/>
    <lineage>
        <taxon>Eukaryota</taxon>
        <taxon>Fungi</taxon>
        <taxon>Dikarya</taxon>
        <taxon>Ascomycota</taxon>
        <taxon>Pezizomycotina</taxon>
        <taxon>Eurotiomycetes</taxon>
        <taxon>Chaetothyriomycetidae</taxon>
        <taxon>Chaetothyriales</taxon>
        <taxon>Herpotrichiellaceae</taxon>
        <taxon>Fonsecaea</taxon>
    </lineage>
</organism>
<feature type="domain" description="Clr5" evidence="2">
    <location>
        <begin position="83"/>
        <end position="133"/>
    </location>
</feature>
<dbReference type="InterPro" id="IPR025676">
    <property type="entry name" value="Clr5_dom"/>
</dbReference>
<reference evidence="3 4" key="1">
    <citation type="submission" date="2016-03" db="EMBL/GenBank/DDBJ databases">
        <title>Draft genome sequence of the Fonsecaea monophora CBS 269.37.</title>
        <authorList>
            <person name="Bombassaro A."/>
            <person name="Vinicius W.A."/>
            <person name="De Hoog S."/>
            <person name="Sun J."/>
            <person name="Souza E.M."/>
            <person name="Raittz R.T."/>
            <person name="Costa F."/>
            <person name="Leao A.C."/>
            <person name="Tadra-Sfeir M.Z."/>
            <person name="Baura V."/>
            <person name="Balsanelli E."/>
            <person name="Pedrosa F.O."/>
            <person name="Moreno L.F."/>
            <person name="Steffens M.B."/>
            <person name="Xi L."/>
            <person name="Bocca A.L."/>
            <person name="Felipe M.S."/>
            <person name="Teixeira M."/>
            <person name="Telles Filho F.Q."/>
            <person name="Azevedo C.M."/>
            <person name="Gomes R."/>
            <person name="Vicente V.A."/>
        </authorList>
    </citation>
    <scope>NUCLEOTIDE SEQUENCE [LARGE SCALE GENOMIC DNA]</scope>
    <source>
        <strain evidence="3 4">CBS 269.37</strain>
    </source>
</reference>